<feature type="domain" description="HTH tetR-type" evidence="4">
    <location>
        <begin position="1"/>
        <end position="59"/>
    </location>
</feature>
<keyword evidence="2 3" id="KW-0238">DNA-binding</keyword>
<dbReference type="SUPFAM" id="SSF46689">
    <property type="entry name" value="Homeodomain-like"/>
    <property type="match status" value="1"/>
</dbReference>
<dbReference type="PANTHER" id="PTHR43479">
    <property type="entry name" value="ACREF/ENVCD OPERON REPRESSOR-RELATED"/>
    <property type="match status" value="1"/>
</dbReference>
<dbReference type="InterPro" id="IPR023772">
    <property type="entry name" value="DNA-bd_HTH_TetR-type_CS"/>
</dbReference>
<evidence type="ECO:0000256" key="1">
    <source>
        <dbReference type="ARBA" id="ARBA00022491"/>
    </source>
</evidence>
<dbReference type="InterPro" id="IPR036271">
    <property type="entry name" value="Tet_transcr_reg_TetR-rel_C_sf"/>
</dbReference>
<dbReference type="InterPro" id="IPR050624">
    <property type="entry name" value="HTH-type_Tx_Regulator"/>
</dbReference>
<protein>
    <submittedName>
        <fullName evidence="5">TetR family transcriptional regulator</fullName>
    </submittedName>
    <submittedName>
        <fullName evidence="6">TetR/AcrR family transcriptional regulator</fullName>
    </submittedName>
</protein>
<dbReference type="EMBL" id="JAGYPE020000001">
    <property type="protein sequence ID" value="MCH6263992.1"/>
    <property type="molecule type" value="Genomic_DNA"/>
</dbReference>
<dbReference type="PROSITE" id="PS50977">
    <property type="entry name" value="HTH_TETR_2"/>
    <property type="match status" value="1"/>
</dbReference>
<dbReference type="RefSeq" id="WP_213140397.1">
    <property type="nucleotide sequence ID" value="NZ_JAGYPE020000001.1"/>
</dbReference>
<dbReference type="PANTHER" id="PTHR43479:SF11">
    <property type="entry name" value="ACREF_ENVCD OPERON REPRESSOR-RELATED"/>
    <property type="match status" value="1"/>
</dbReference>
<dbReference type="PRINTS" id="PR00455">
    <property type="entry name" value="HTHTETR"/>
</dbReference>
<dbReference type="InterPro" id="IPR001647">
    <property type="entry name" value="HTH_TetR"/>
</dbReference>
<dbReference type="Proteomes" id="UP000677265">
    <property type="component" value="Unassembled WGS sequence"/>
</dbReference>
<dbReference type="PROSITE" id="PS01081">
    <property type="entry name" value="HTH_TETR_1"/>
    <property type="match status" value="1"/>
</dbReference>
<dbReference type="Gene3D" id="1.10.10.60">
    <property type="entry name" value="Homeodomain-like"/>
    <property type="match status" value="1"/>
</dbReference>
<evidence type="ECO:0000313" key="7">
    <source>
        <dbReference type="Proteomes" id="UP000677265"/>
    </source>
</evidence>
<gene>
    <name evidence="6" type="ORF">KHB02_000440</name>
    <name evidence="5" type="ORF">KHB02_03270</name>
</gene>
<dbReference type="Pfam" id="PF17932">
    <property type="entry name" value="TetR_C_24"/>
    <property type="match status" value="1"/>
</dbReference>
<organism evidence="5">
    <name type="scientific">Neobacillus citreus</name>
    <dbReference type="NCBI Taxonomy" id="2833578"/>
    <lineage>
        <taxon>Bacteria</taxon>
        <taxon>Bacillati</taxon>
        <taxon>Bacillota</taxon>
        <taxon>Bacilli</taxon>
        <taxon>Bacillales</taxon>
        <taxon>Bacillaceae</taxon>
        <taxon>Neobacillus</taxon>
    </lineage>
</organism>
<dbReference type="Pfam" id="PF00440">
    <property type="entry name" value="TetR_N"/>
    <property type="match status" value="1"/>
</dbReference>
<keyword evidence="7" id="KW-1185">Reference proteome</keyword>
<reference evidence="5" key="1">
    <citation type="submission" date="2021-05" db="EMBL/GenBank/DDBJ databases">
        <title>Novel Bacillus species.</title>
        <authorList>
            <person name="Liu G."/>
        </authorList>
    </citation>
    <scope>NUCLEOTIDE SEQUENCE</scope>
    <source>
        <strain evidence="5 7">FJAT-50051</strain>
    </source>
</reference>
<dbReference type="InterPro" id="IPR041490">
    <property type="entry name" value="KstR2_TetR_C"/>
</dbReference>
<feature type="DNA-binding region" description="H-T-H motif" evidence="3">
    <location>
        <begin position="22"/>
        <end position="41"/>
    </location>
</feature>
<dbReference type="AlphaFoldDB" id="A0A942SV24"/>
<evidence type="ECO:0000256" key="3">
    <source>
        <dbReference type="PROSITE-ProRule" id="PRU00335"/>
    </source>
</evidence>
<evidence type="ECO:0000313" key="6">
    <source>
        <dbReference type="EMBL" id="MCH6263992.1"/>
    </source>
</evidence>
<comment type="caution">
    <text evidence="5">The sequence shown here is derived from an EMBL/GenBank/DDBJ whole genome shotgun (WGS) entry which is preliminary data.</text>
</comment>
<proteinExistence type="predicted"/>
<evidence type="ECO:0000259" key="4">
    <source>
        <dbReference type="PROSITE" id="PS50977"/>
    </source>
</evidence>
<name>A0A942SV24_9BACI</name>
<sequence>MKRKIMETGILLFDKNGFKSTSVQDIVQELGVTKGTFYYYFSSKEELLKEIHLLYIESIIKQQEEIMNNSSYDFAKKLHEIILMQISTIRIELRSARIFTREMRHLSRDNFFEIKEKRSAFRHNVQKLIEEGITQGILQKGRADIITMAILGMTNWSYYWFNPEGEVPEEKVADIFLDLILNGISNDSVYTPNI</sequence>
<accession>A0A942SV24</accession>
<dbReference type="InterPro" id="IPR009057">
    <property type="entry name" value="Homeodomain-like_sf"/>
</dbReference>
<keyword evidence="1" id="KW-0678">Repressor</keyword>
<evidence type="ECO:0000256" key="2">
    <source>
        <dbReference type="ARBA" id="ARBA00023125"/>
    </source>
</evidence>
<evidence type="ECO:0000313" key="5">
    <source>
        <dbReference type="EMBL" id="MBS4180407.1"/>
    </source>
</evidence>
<dbReference type="SUPFAM" id="SSF48498">
    <property type="entry name" value="Tetracyclin repressor-like, C-terminal domain"/>
    <property type="match status" value="1"/>
</dbReference>
<dbReference type="EMBL" id="JAGYPE010000001">
    <property type="protein sequence ID" value="MBS4180407.1"/>
    <property type="molecule type" value="Genomic_DNA"/>
</dbReference>
<dbReference type="GO" id="GO:0003677">
    <property type="term" value="F:DNA binding"/>
    <property type="evidence" value="ECO:0007669"/>
    <property type="project" value="UniProtKB-UniRule"/>
</dbReference>
<dbReference type="Gene3D" id="1.10.357.10">
    <property type="entry name" value="Tetracycline Repressor, domain 2"/>
    <property type="match status" value="1"/>
</dbReference>